<accession>W9GGV6</accession>
<dbReference type="RefSeq" id="WP_051518590.1">
    <property type="nucleotide sequence ID" value="NZ_AWQS01000124.1"/>
</dbReference>
<reference evidence="2" key="1">
    <citation type="submission" date="2013-08" db="EMBL/GenBank/DDBJ databases">
        <title>Intrasporangium oryzae NRRL B-24470.</title>
        <authorList>
            <person name="Liu H."/>
            <person name="Wang G."/>
        </authorList>
    </citation>
    <scope>NUCLEOTIDE SEQUENCE [LARGE SCALE GENOMIC DNA]</scope>
    <source>
        <strain evidence="2">Q5-1</strain>
    </source>
</reference>
<dbReference type="Proteomes" id="UP000019494">
    <property type="component" value="Unassembled WGS sequence"/>
</dbReference>
<evidence type="ECO:0000313" key="1">
    <source>
        <dbReference type="EMBL" id="EWT05315.1"/>
    </source>
</evidence>
<gene>
    <name evidence="1" type="ORF">N864_24250</name>
</gene>
<proteinExistence type="predicted"/>
<sequence length="116" mass="12899">MSNPVPRDVADELKRVVERWHQLPLDHALSCMPLTADLVQRLADDVAQARSRATTKVPDLGPAVLMDQLRVMVHDHCAAFGPSRPGTRVTDVASELSGIRRALQKRERTARDRAGR</sequence>
<dbReference type="EMBL" id="AWQS01000124">
    <property type="protein sequence ID" value="EWT05315.1"/>
    <property type="molecule type" value="Genomic_DNA"/>
</dbReference>
<dbReference type="OrthoDB" id="4870634at2"/>
<dbReference type="AlphaFoldDB" id="W9GGV6"/>
<comment type="caution">
    <text evidence="1">The sequence shown here is derived from an EMBL/GenBank/DDBJ whole genome shotgun (WGS) entry which is preliminary data.</text>
</comment>
<name>W9GGV6_9MICO</name>
<dbReference type="PATRIC" id="fig|584657.3.peg.2804"/>
<evidence type="ECO:0000313" key="2">
    <source>
        <dbReference type="Proteomes" id="UP000019494"/>
    </source>
</evidence>
<keyword evidence="2" id="KW-1185">Reference proteome</keyword>
<organism evidence="1 2">
    <name type="scientific">Intrasporangium chromatireducens Q5-1</name>
    <dbReference type="NCBI Taxonomy" id="584657"/>
    <lineage>
        <taxon>Bacteria</taxon>
        <taxon>Bacillati</taxon>
        <taxon>Actinomycetota</taxon>
        <taxon>Actinomycetes</taxon>
        <taxon>Micrococcales</taxon>
        <taxon>Intrasporangiaceae</taxon>
        <taxon>Intrasporangium</taxon>
    </lineage>
</organism>
<protein>
    <submittedName>
        <fullName evidence="1">Uncharacterized protein</fullName>
    </submittedName>
</protein>